<keyword evidence="3" id="KW-1185">Reference proteome</keyword>
<sequence>MHREYDYLWTSMPPDNRTTKEETILQLRVKKNVNVVPTQTRQRSDPTWYQTASSSGHVANLRPPAPPCSAPPTAITPAITTAATATTPRRNTTR</sequence>
<dbReference type="EMBL" id="VSRR010034370">
    <property type="protein sequence ID" value="MPC72236.1"/>
    <property type="molecule type" value="Genomic_DNA"/>
</dbReference>
<dbReference type="AlphaFoldDB" id="A0A5B7HQR9"/>
<feature type="region of interest" description="Disordered" evidence="1">
    <location>
        <begin position="38"/>
        <end position="94"/>
    </location>
</feature>
<reference evidence="2 3" key="1">
    <citation type="submission" date="2019-05" db="EMBL/GenBank/DDBJ databases">
        <title>Another draft genome of Portunus trituberculatus and its Hox gene families provides insights of decapod evolution.</title>
        <authorList>
            <person name="Jeong J.-H."/>
            <person name="Song I."/>
            <person name="Kim S."/>
            <person name="Choi T."/>
            <person name="Kim D."/>
            <person name="Ryu S."/>
            <person name="Kim W."/>
        </authorList>
    </citation>
    <scope>NUCLEOTIDE SEQUENCE [LARGE SCALE GENOMIC DNA]</scope>
    <source>
        <tissue evidence="2">Muscle</tissue>
    </source>
</reference>
<accession>A0A5B7HQR9</accession>
<evidence type="ECO:0000313" key="3">
    <source>
        <dbReference type="Proteomes" id="UP000324222"/>
    </source>
</evidence>
<dbReference type="Proteomes" id="UP000324222">
    <property type="component" value="Unassembled WGS sequence"/>
</dbReference>
<gene>
    <name evidence="2" type="ORF">E2C01_066534</name>
</gene>
<comment type="caution">
    <text evidence="2">The sequence shown here is derived from an EMBL/GenBank/DDBJ whole genome shotgun (WGS) entry which is preliminary data.</text>
</comment>
<organism evidence="2 3">
    <name type="scientific">Portunus trituberculatus</name>
    <name type="common">Swimming crab</name>
    <name type="synonym">Neptunus trituberculatus</name>
    <dbReference type="NCBI Taxonomy" id="210409"/>
    <lineage>
        <taxon>Eukaryota</taxon>
        <taxon>Metazoa</taxon>
        <taxon>Ecdysozoa</taxon>
        <taxon>Arthropoda</taxon>
        <taxon>Crustacea</taxon>
        <taxon>Multicrustacea</taxon>
        <taxon>Malacostraca</taxon>
        <taxon>Eumalacostraca</taxon>
        <taxon>Eucarida</taxon>
        <taxon>Decapoda</taxon>
        <taxon>Pleocyemata</taxon>
        <taxon>Brachyura</taxon>
        <taxon>Eubrachyura</taxon>
        <taxon>Portunoidea</taxon>
        <taxon>Portunidae</taxon>
        <taxon>Portuninae</taxon>
        <taxon>Portunus</taxon>
    </lineage>
</organism>
<feature type="compositionally biased region" description="Polar residues" evidence="1">
    <location>
        <begin position="38"/>
        <end position="57"/>
    </location>
</feature>
<feature type="compositionally biased region" description="Low complexity" evidence="1">
    <location>
        <begin position="71"/>
        <end position="88"/>
    </location>
</feature>
<proteinExistence type="predicted"/>
<protein>
    <submittedName>
        <fullName evidence="2">Uncharacterized protein</fullName>
    </submittedName>
</protein>
<evidence type="ECO:0000313" key="2">
    <source>
        <dbReference type="EMBL" id="MPC72236.1"/>
    </source>
</evidence>
<evidence type="ECO:0000256" key="1">
    <source>
        <dbReference type="SAM" id="MobiDB-lite"/>
    </source>
</evidence>
<name>A0A5B7HQR9_PORTR</name>